<protein>
    <submittedName>
        <fullName evidence="4">AAA family ATPase</fullName>
    </submittedName>
</protein>
<comment type="caution">
    <text evidence="4">The sequence shown here is derived from an EMBL/GenBank/DDBJ whole genome shotgun (WGS) entry which is preliminary data.</text>
</comment>
<dbReference type="Proteomes" id="UP001597497">
    <property type="component" value="Unassembled WGS sequence"/>
</dbReference>
<dbReference type="InterPro" id="IPR050168">
    <property type="entry name" value="AAA_ATPase_domain"/>
</dbReference>
<evidence type="ECO:0000256" key="1">
    <source>
        <dbReference type="ARBA" id="ARBA00022741"/>
    </source>
</evidence>
<proteinExistence type="predicted"/>
<sequence length="752" mass="86832">MLKNSVDRIHSSHDDLLHHSVNAYQHIGEYIADQLQRIDLYIQKQLDLFQARQQDPAMDQWKGLIITEEEVQQLMASGNQNAFIHPLDEPIQELEQAMEKRLLASEHQHIQLPVLSLLRRMEADDVQEAALWISLAMEVDRKYEKLYAYLQDDVTCKYPTIGLVVQLMGGFVSASRLRQLFDPHHPFVEMMFAIGKEWSDASVPFLARPLRMDERMIDYCLSGEVPVSLERNGISVEFYEQINQPDTMDDVQQQIHHMALAAYKDETFPRQLYLEGEAGSGKRERVRQFCSQLGKTCVHVNLPRLVQTLLKSEESVEEIWSLCFREARLHSAVLCIERLELLFEDQPYRKQLREELLFRLKQEKTFVFLLSTESWKSTYALDPPQWLQIKLRLPNETERLEIWESAIIPYRLSSTLSIGTMASQFKLYPGQIRAALKKAEQSMTWQYPGEEQLEISSSMLVEACYAQVSHRLNEKAVRLHPNYTWEDLILPDHQKDQIYQATIHMKYRHIVYGQWGFGDKLSYGKGISILCAGPPGTGKTMSAEVIANELDLQIYKIDVSQMMSKYIGETEKNIHTIFEEAKRSQAILFFDEADTLFGKRTDVKDSHDRYANVETAYLLQKMEEYEGITILSTNLLQNIDEAFMRRIQYVVKFPFPDAAYRAQIWESMLRGKAPLHEDIDVDLLGEKFEIAGGNIKNIVLGAAFLAAATSSAISMKHLVQSARNELTKTGKIFSFDDFKEYLEERTAIREGG</sequence>
<organism evidence="4 5">
    <name type="scientific">Marinicrinis sediminis</name>
    <dbReference type="NCBI Taxonomy" id="1652465"/>
    <lineage>
        <taxon>Bacteria</taxon>
        <taxon>Bacillati</taxon>
        <taxon>Bacillota</taxon>
        <taxon>Bacilli</taxon>
        <taxon>Bacillales</taxon>
        <taxon>Paenibacillaceae</taxon>
    </lineage>
</organism>
<dbReference type="RefSeq" id="WP_379930741.1">
    <property type="nucleotide sequence ID" value="NZ_JBHUMM010000043.1"/>
</dbReference>
<dbReference type="Pfam" id="PF00004">
    <property type="entry name" value="AAA"/>
    <property type="match status" value="2"/>
</dbReference>
<dbReference type="PANTHER" id="PTHR23077">
    <property type="entry name" value="AAA-FAMILY ATPASE"/>
    <property type="match status" value="1"/>
</dbReference>
<dbReference type="InterPro" id="IPR027417">
    <property type="entry name" value="P-loop_NTPase"/>
</dbReference>
<dbReference type="CDD" id="cd19481">
    <property type="entry name" value="RecA-like_protease"/>
    <property type="match status" value="1"/>
</dbReference>
<accession>A0ABW5RDX3</accession>
<feature type="domain" description="AAA+ ATPase" evidence="3">
    <location>
        <begin position="525"/>
        <end position="657"/>
    </location>
</feature>
<keyword evidence="5" id="KW-1185">Reference proteome</keyword>
<dbReference type="SMART" id="SM00382">
    <property type="entry name" value="AAA"/>
    <property type="match status" value="1"/>
</dbReference>
<dbReference type="PANTHER" id="PTHR23077:SF171">
    <property type="entry name" value="NUCLEAR VALOSIN-CONTAINING PROTEIN-LIKE"/>
    <property type="match status" value="1"/>
</dbReference>
<keyword evidence="1" id="KW-0547">Nucleotide-binding</keyword>
<dbReference type="Gene3D" id="3.40.50.300">
    <property type="entry name" value="P-loop containing nucleotide triphosphate hydrolases"/>
    <property type="match status" value="2"/>
</dbReference>
<reference evidence="5" key="1">
    <citation type="journal article" date="2019" name="Int. J. Syst. Evol. Microbiol.">
        <title>The Global Catalogue of Microorganisms (GCM) 10K type strain sequencing project: providing services to taxonomists for standard genome sequencing and annotation.</title>
        <authorList>
            <consortium name="The Broad Institute Genomics Platform"/>
            <consortium name="The Broad Institute Genome Sequencing Center for Infectious Disease"/>
            <person name="Wu L."/>
            <person name="Ma J."/>
        </authorList>
    </citation>
    <scope>NUCLEOTIDE SEQUENCE [LARGE SCALE GENOMIC DNA]</scope>
    <source>
        <strain evidence="5">KCTC 33676</strain>
    </source>
</reference>
<evidence type="ECO:0000313" key="4">
    <source>
        <dbReference type="EMBL" id="MFD2673183.1"/>
    </source>
</evidence>
<dbReference type="SUPFAM" id="SSF52540">
    <property type="entry name" value="P-loop containing nucleoside triphosphate hydrolases"/>
    <property type="match status" value="2"/>
</dbReference>
<dbReference type="Pfam" id="PF22977">
    <property type="entry name" value="WHD"/>
    <property type="match status" value="1"/>
</dbReference>
<evidence type="ECO:0000256" key="2">
    <source>
        <dbReference type="ARBA" id="ARBA00022840"/>
    </source>
</evidence>
<evidence type="ECO:0000259" key="3">
    <source>
        <dbReference type="SMART" id="SM00382"/>
    </source>
</evidence>
<dbReference type="InterPro" id="IPR003959">
    <property type="entry name" value="ATPase_AAA_core"/>
</dbReference>
<dbReference type="EMBL" id="JBHUMM010000043">
    <property type="protein sequence ID" value="MFD2673183.1"/>
    <property type="molecule type" value="Genomic_DNA"/>
</dbReference>
<dbReference type="InterPro" id="IPR054472">
    <property type="entry name" value="WHD"/>
</dbReference>
<dbReference type="InterPro" id="IPR003593">
    <property type="entry name" value="AAA+_ATPase"/>
</dbReference>
<evidence type="ECO:0000313" key="5">
    <source>
        <dbReference type="Proteomes" id="UP001597497"/>
    </source>
</evidence>
<keyword evidence="2" id="KW-0067">ATP-binding</keyword>
<gene>
    <name evidence="4" type="ORF">ACFSUC_16545</name>
</gene>
<name>A0ABW5RDX3_9BACL</name>